<evidence type="ECO:0000313" key="1">
    <source>
        <dbReference type="Proteomes" id="UP000887565"/>
    </source>
</evidence>
<keyword evidence="1" id="KW-1185">Reference proteome</keyword>
<dbReference type="WBParaSite" id="nRc.2.0.1.t40072-RA">
    <property type="protein sequence ID" value="nRc.2.0.1.t40072-RA"/>
    <property type="gene ID" value="nRc.2.0.1.g40072"/>
</dbReference>
<name>A0A915KMK0_ROMCU</name>
<protein>
    <submittedName>
        <fullName evidence="2">Uncharacterized protein</fullName>
    </submittedName>
</protein>
<dbReference type="Proteomes" id="UP000887565">
    <property type="component" value="Unplaced"/>
</dbReference>
<reference evidence="2" key="1">
    <citation type="submission" date="2022-11" db="UniProtKB">
        <authorList>
            <consortium name="WormBaseParasite"/>
        </authorList>
    </citation>
    <scope>IDENTIFICATION</scope>
</reference>
<evidence type="ECO:0000313" key="2">
    <source>
        <dbReference type="WBParaSite" id="nRc.2.0.1.t40072-RA"/>
    </source>
</evidence>
<sequence length="64" mass="7238">MVKTVIKWPRRPRWLHFRVGLVEENGSLGGSDFGFRCIEDTAGFGNGVGQLLDIPKTFRLFPDC</sequence>
<proteinExistence type="predicted"/>
<accession>A0A915KMK0</accession>
<organism evidence="1 2">
    <name type="scientific">Romanomermis culicivorax</name>
    <name type="common">Nematode worm</name>
    <dbReference type="NCBI Taxonomy" id="13658"/>
    <lineage>
        <taxon>Eukaryota</taxon>
        <taxon>Metazoa</taxon>
        <taxon>Ecdysozoa</taxon>
        <taxon>Nematoda</taxon>
        <taxon>Enoplea</taxon>
        <taxon>Dorylaimia</taxon>
        <taxon>Mermithida</taxon>
        <taxon>Mermithoidea</taxon>
        <taxon>Mermithidae</taxon>
        <taxon>Romanomermis</taxon>
    </lineage>
</organism>
<dbReference type="AlphaFoldDB" id="A0A915KMK0"/>